<gene>
    <name evidence="1" type="ORF">PVAP13_2NG339700</name>
</gene>
<dbReference type="AlphaFoldDB" id="A0A8T0VUV9"/>
<dbReference type="EMBL" id="CM029040">
    <property type="protein sequence ID" value="KAG2635249.1"/>
    <property type="molecule type" value="Genomic_DNA"/>
</dbReference>
<evidence type="ECO:0000313" key="1">
    <source>
        <dbReference type="EMBL" id="KAG2635249.1"/>
    </source>
</evidence>
<keyword evidence="2" id="KW-1185">Reference proteome</keyword>
<comment type="caution">
    <text evidence="1">The sequence shown here is derived from an EMBL/GenBank/DDBJ whole genome shotgun (WGS) entry which is preliminary data.</text>
</comment>
<dbReference type="Proteomes" id="UP000823388">
    <property type="component" value="Chromosome 2N"/>
</dbReference>
<name>A0A8T0VUV9_PANVG</name>
<sequence length="121" mass="13911">MISSSPWRSMRQRMRFCANHRRVHSVPRRLHLVKHLHRRPCSNSHWSSSCSGRCGVGVDRGIRRSGRRCWAGLPFPPQAQQLFRKDSKIITLEALATVKSAIADSGNYKKVELTKNSFKKK</sequence>
<accession>A0A8T0VUV9</accession>
<reference evidence="1" key="1">
    <citation type="submission" date="2020-05" db="EMBL/GenBank/DDBJ databases">
        <title>WGS assembly of Panicum virgatum.</title>
        <authorList>
            <person name="Lovell J.T."/>
            <person name="Jenkins J."/>
            <person name="Shu S."/>
            <person name="Juenger T.E."/>
            <person name="Schmutz J."/>
        </authorList>
    </citation>
    <scope>NUCLEOTIDE SEQUENCE</scope>
    <source>
        <strain evidence="1">AP13</strain>
    </source>
</reference>
<evidence type="ECO:0000313" key="2">
    <source>
        <dbReference type="Proteomes" id="UP000823388"/>
    </source>
</evidence>
<proteinExistence type="predicted"/>
<protein>
    <submittedName>
        <fullName evidence="1">Uncharacterized protein</fullName>
    </submittedName>
</protein>
<organism evidence="1 2">
    <name type="scientific">Panicum virgatum</name>
    <name type="common">Blackwell switchgrass</name>
    <dbReference type="NCBI Taxonomy" id="38727"/>
    <lineage>
        <taxon>Eukaryota</taxon>
        <taxon>Viridiplantae</taxon>
        <taxon>Streptophyta</taxon>
        <taxon>Embryophyta</taxon>
        <taxon>Tracheophyta</taxon>
        <taxon>Spermatophyta</taxon>
        <taxon>Magnoliopsida</taxon>
        <taxon>Liliopsida</taxon>
        <taxon>Poales</taxon>
        <taxon>Poaceae</taxon>
        <taxon>PACMAD clade</taxon>
        <taxon>Panicoideae</taxon>
        <taxon>Panicodae</taxon>
        <taxon>Paniceae</taxon>
        <taxon>Panicinae</taxon>
        <taxon>Panicum</taxon>
        <taxon>Panicum sect. Hiantes</taxon>
    </lineage>
</organism>